<evidence type="ECO:0000256" key="1">
    <source>
        <dbReference type="ARBA" id="ARBA00004651"/>
    </source>
</evidence>
<dbReference type="EMBL" id="CP063849">
    <property type="protein sequence ID" value="QOY85304.1"/>
    <property type="molecule type" value="Genomic_DNA"/>
</dbReference>
<feature type="transmembrane region" description="Helical" evidence="7">
    <location>
        <begin position="491"/>
        <end position="511"/>
    </location>
</feature>
<feature type="transmembrane region" description="Helical" evidence="7">
    <location>
        <begin position="747"/>
        <end position="769"/>
    </location>
</feature>
<feature type="domain" description="ABC3 transporter permease C-terminal" evidence="8">
    <location>
        <begin position="752"/>
        <end position="865"/>
    </location>
</feature>
<evidence type="ECO:0000259" key="8">
    <source>
        <dbReference type="Pfam" id="PF02687"/>
    </source>
</evidence>
<dbReference type="NCBIfam" id="TIGR03434">
    <property type="entry name" value="ADOP"/>
    <property type="match status" value="1"/>
</dbReference>
<dbReference type="InterPro" id="IPR003838">
    <property type="entry name" value="ABC3_permease_C"/>
</dbReference>
<keyword evidence="11" id="KW-1185">Reference proteome</keyword>
<proteinExistence type="inferred from homology"/>
<dbReference type="Proteomes" id="UP000593892">
    <property type="component" value="Chromosome"/>
</dbReference>
<evidence type="ECO:0000256" key="4">
    <source>
        <dbReference type="ARBA" id="ARBA00022989"/>
    </source>
</evidence>
<dbReference type="AlphaFoldDB" id="A0A7S7NLI0"/>
<dbReference type="KEGG" id="pfer:IRI77_20965"/>
<evidence type="ECO:0000256" key="2">
    <source>
        <dbReference type="ARBA" id="ARBA00022475"/>
    </source>
</evidence>
<feature type="transmembrane region" description="Helical" evidence="7">
    <location>
        <begin position="835"/>
        <end position="857"/>
    </location>
</feature>
<dbReference type="NCBIfam" id="NF038403">
    <property type="entry name" value="perm_prefix_1"/>
    <property type="match status" value="1"/>
</dbReference>
<dbReference type="InterPro" id="IPR017800">
    <property type="entry name" value="ADOP"/>
</dbReference>
<keyword evidence="4 7" id="KW-1133">Transmembrane helix</keyword>
<dbReference type="GO" id="GO:0022857">
    <property type="term" value="F:transmembrane transporter activity"/>
    <property type="evidence" value="ECO:0007669"/>
    <property type="project" value="TreeGrafter"/>
</dbReference>
<evidence type="ECO:0000313" key="11">
    <source>
        <dbReference type="Proteomes" id="UP000593892"/>
    </source>
</evidence>
<dbReference type="InterPro" id="IPR025857">
    <property type="entry name" value="MacB_PCD"/>
</dbReference>
<comment type="subcellular location">
    <subcellularLocation>
        <location evidence="1">Cell membrane</location>
        <topology evidence="1">Multi-pass membrane protein</topology>
    </subcellularLocation>
</comment>
<accession>A0A7S7NLI0</accession>
<keyword evidence="3 7" id="KW-0812">Transmembrane</keyword>
<dbReference type="PANTHER" id="PTHR30572:SF4">
    <property type="entry name" value="ABC TRANSPORTER PERMEASE YTRF"/>
    <property type="match status" value="1"/>
</dbReference>
<dbReference type="InterPro" id="IPR050250">
    <property type="entry name" value="Macrolide_Exporter_MacB"/>
</dbReference>
<feature type="domain" description="ABC3 transporter permease C-terminal" evidence="8">
    <location>
        <begin position="351"/>
        <end position="466"/>
    </location>
</feature>
<evidence type="ECO:0000313" key="10">
    <source>
        <dbReference type="EMBL" id="QOY85304.1"/>
    </source>
</evidence>
<keyword evidence="2" id="KW-1003">Cell membrane</keyword>
<keyword evidence="5 7" id="KW-0472">Membrane</keyword>
<evidence type="ECO:0000259" key="9">
    <source>
        <dbReference type="Pfam" id="PF12704"/>
    </source>
</evidence>
<evidence type="ECO:0000256" key="5">
    <source>
        <dbReference type="ARBA" id="ARBA00023136"/>
    </source>
</evidence>
<feature type="transmembrane region" description="Helical" evidence="7">
    <location>
        <begin position="440"/>
        <end position="461"/>
    </location>
</feature>
<dbReference type="RefSeq" id="WP_194446974.1">
    <property type="nucleotide sequence ID" value="NZ_CP063849.1"/>
</dbReference>
<evidence type="ECO:0000256" key="3">
    <source>
        <dbReference type="ARBA" id="ARBA00022692"/>
    </source>
</evidence>
<gene>
    <name evidence="10" type="ORF">IRI77_20965</name>
</gene>
<evidence type="ECO:0000256" key="7">
    <source>
        <dbReference type="SAM" id="Phobius"/>
    </source>
</evidence>
<sequence>MSLLSRLSAWKRNLLHKSQVEQSLDEELTAFVDLLTEEKQRAGMEPREARRAALLEVGGLDQVKEECRDSRALHWLDVLHQDLRYGLRLLLRNPGFAATVVVTLGLGIGATTSIFSVVHATLLRPLPYSHPETLIYIKQNLGGYGPMPFSFQKEFTAWRDRNHSLSQIAAYIGTRVNVVGVGEAQRMNCGIGTASFFQLLGTRPEAGRLFVPDEDRPGGAPVALLSYAVWRGRFGGDPAAVGRTLTVDGKRFTIAGILPASFRVPDRYGFEYEIWLPFSASIQPEGAPPYMLRVVGRLAPGVTVLAAQAEMDSILQTTLRRPRKINALLVPWQQEIAGGVRTSLLVFLGAVGFLLLIACVNVAILLLSRAAVREREVAVRMALGAPRSRIIRQLLTESMMMALSGAALGLAFAYWGKDLLVNFLSKNLPAMYPVQLDDRVLAFTLGLAVATGLFFGLAPALQTVRMRDKGGLRESARGASESRAHHGFRNILIVTQVATAITLTIGAGLLVKSFLRLHGLDMGFRSDRILTLTVNLTPADYPDAARQTQFFQRALQNIQGLGGVESAAANYCLPLGDTRWSVSKFKLEGRPEPVDSSDLEVISTGYFHTMQIPWKAGRDFNQQDRAGNPAVAIVNETFARRFCPEGRCLGRRVEHWKDPNQWMTIVGVAGDTRASMERPVEPVLFIPYLQGEAPSMTFAIRTAGEPMSMAAAVRAQLAAIDRNQPPSDVMSLDDLRGNWIASRRASMLLLAAFALLALVLGCIGIYGVVAYNANRRTHEIGIRMALGARESDVLTLITRQTLALIAAGELAGLGAALALNRVLTTLVVEVPTTDLFTYISACLLWTTVALLACYVPARRGARVEPMMALHCE</sequence>
<name>A0A7S7NLI0_PALFE</name>
<reference evidence="10 11" key="1">
    <citation type="submission" date="2020-10" db="EMBL/GenBank/DDBJ databases">
        <title>Complete genome sequence of Paludibaculum fermentans P105T, a facultatively anaerobic acidobacterium capable of dissimilatory Fe(III) reduction.</title>
        <authorList>
            <person name="Dedysh S.N."/>
            <person name="Beletsky A.V."/>
            <person name="Kulichevskaya I.S."/>
            <person name="Mardanov A.V."/>
            <person name="Ravin N.V."/>
        </authorList>
    </citation>
    <scope>NUCLEOTIDE SEQUENCE [LARGE SCALE GENOMIC DNA]</scope>
    <source>
        <strain evidence="10 11">P105</strain>
    </source>
</reference>
<feature type="domain" description="MacB-like periplasmic core" evidence="9">
    <location>
        <begin position="99"/>
        <end position="313"/>
    </location>
</feature>
<organism evidence="10 11">
    <name type="scientific">Paludibaculum fermentans</name>
    <dbReference type="NCBI Taxonomy" id="1473598"/>
    <lineage>
        <taxon>Bacteria</taxon>
        <taxon>Pseudomonadati</taxon>
        <taxon>Acidobacteriota</taxon>
        <taxon>Terriglobia</taxon>
        <taxon>Bryobacterales</taxon>
        <taxon>Bryobacteraceae</taxon>
        <taxon>Paludibaculum</taxon>
    </lineage>
</organism>
<dbReference type="InterPro" id="IPR047928">
    <property type="entry name" value="Perm_prefix_1"/>
</dbReference>
<feature type="transmembrane region" description="Helical" evidence="7">
    <location>
        <begin position="344"/>
        <end position="367"/>
    </location>
</feature>
<evidence type="ECO:0000256" key="6">
    <source>
        <dbReference type="ARBA" id="ARBA00038076"/>
    </source>
</evidence>
<dbReference type="Pfam" id="PF02687">
    <property type="entry name" value="FtsX"/>
    <property type="match status" value="2"/>
</dbReference>
<feature type="transmembrane region" description="Helical" evidence="7">
    <location>
        <begin position="802"/>
        <end position="823"/>
    </location>
</feature>
<feature type="transmembrane region" description="Helical" evidence="7">
    <location>
        <begin position="394"/>
        <end position="415"/>
    </location>
</feature>
<dbReference type="PANTHER" id="PTHR30572">
    <property type="entry name" value="MEMBRANE COMPONENT OF TRANSPORTER-RELATED"/>
    <property type="match status" value="1"/>
</dbReference>
<protein>
    <submittedName>
        <fullName evidence="10">ABC transporter permease</fullName>
    </submittedName>
</protein>
<dbReference type="Pfam" id="PF12704">
    <property type="entry name" value="MacB_PCD"/>
    <property type="match status" value="2"/>
</dbReference>
<comment type="similarity">
    <text evidence="6">Belongs to the ABC-4 integral membrane protein family.</text>
</comment>
<dbReference type="GO" id="GO:0005886">
    <property type="term" value="C:plasma membrane"/>
    <property type="evidence" value="ECO:0007669"/>
    <property type="project" value="UniProtKB-SubCell"/>
</dbReference>
<feature type="domain" description="MacB-like periplasmic core" evidence="9">
    <location>
        <begin position="500"/>
        <end position="702"/>
    </location>
</feature>